<gene>
    <name evidence="1" type="ORF">XAT740_LOCUS63951</name>
</gene>
<protein>
    <submittedName>
        <fullName evidence="1">Uncharacterized protein</fullName>
    </submittedName>
</protein>
<dbReference type="Proteomes" id="UP000663828">
    <property type="component" value="Unassembled WGS sequence"/>
</dbReference>
<evidence type="ECO:0000313" key="1">
    <source>
        <dbReference type="EMBL" id="CAF1690912.1"/>
    </source>
</evidence>
<sequence>MCIEKAEMKHSSDESIGNNILTAQQWQPLKELAATLPRPKRTGPQIDINVRSDLKITKHECEGDS</sequence>
<accession>A0A816HPC1</accession>
<organism evidence="1 2">
    <name type="scientific">Adineta ricciae</name>
    <name type="common">Rotifer</name>
    <dbReference type="NCBI Taxonomy" id="249248"/>
    <lineage>
        <taxon>Eukaryota</taxon>
        <taxon>Metazoa</taxon>
        <taxon>Spiralia</taxon>
        <taxon>Gnathifera</taxon>
        <taxon>Rotifera</taxon>
        <taxon>Eurotatoria</taxon>
        <taxon>Bdelloidea</taxon>
        <taxon>Adinetida</taxon>
        <taxon>Adinetidae</taxon>
        <taxon>Adineta</taxon>
    </lineage>
</organism>
<reference evidence="1" key="1">
    <citation type="submission" date="2021-02" db="EMBL/GenBank/DDBJ databases">
        <authorList>
            <person name="Nowell W R."/>
        </authorList>
    </citation>
    <scope>NUCLEOTIDE SEQUENCE</scope>
</reference>
<proteinExistence type="predicted"/>
<keyword evidence="2" id="KW-1185">Reference proteome</keyword>
<dbReference type="EMBL" id="CAJNOR010020917">
    <property type="protein sequence ID" value="CAF1690912.1"/>
    <property type="molecule type" value="Genomic_DNA"/>
</dbReference>
<evidence type="ECO:0000313" key="2">
    <source>
        <dbReference type="Proteomes" id="UP000663828"/>
    </source>
</evidence>
<dbReference type="AlphaFoldDB" id="A0A816HPC1"/>
<feature type="non-terminal residue" evidence="1">
    <location>
        <position position="65"/>
    </location>
</feature>
<comment type="caution">
    <text evidence="1">The sequence shown here is derived from an EMBL/GenBank/DDBJ whole genome shotgun (WGS) entry which is preliminary data.</text>
</comment>
<name>A0A816HPC1_ADIRI</name>